<comment type="caution">
    <text evidence="1">The sequence shown here is derived from an EMBL/GenBank/DDBJ whole genome shotgun (WGS) entry which is preliminary data.</text>
</comment>
<name>A0AAP3E5Q4_9EURY</name>
<evidence type="ECO:0000313" key="2">
    <source>
        <dbReference type="Proteomes" id="UP001321047"/>
    </source>
</evidence>
<proteinExistence type="predicted"/>
<evidence type="ECO:0000313" key="1">
    <source>
        <dbReference type="EMBL" id="MCU4750957.1"/>
    </source>
</evidence>
<organism evidence="1 2">
    <name type="scientific">Natronosalvus hydrolyticus</name>
    <dbReference type="NCBI Taxonomy" id="2979988"/>
    <lineage>
        <taxon>Archaea</taxon>
        <taxon>Methanobacteriati</taxon>
        <taxon>Methanobacteriota</taxon>
        <taxon>Stenosarchaea group</taxon>
        <taxon>Halobacteria</taxon>
        <taxon>Halobacteriales</taxon>
        <taxon>Natrialbaceae</taxon>
        <taxon>Natronosalvus</taxon>
    </lineage>
</organism>
<accession>A0AAP3E5Q4</accession>
<gene>
    <name evidence="1" type="ORF">OB919_02995</name>
</gene>
<dbReference type="Proteomes" id="UP001321047">
    <property type="component" value="Unassembled WGS sequence"/>
</dbReference>
<reference evidence="1 2" key="1">
    <citation type="submission" date="2022-09" db="EMBL/GenBank/DDBJ databases">
        <title>Enrichment on poylsaccharides allowed isolation of novel metabolic and taxonomic groups of Haloarchaea.</title>
        <authorList>
            <person name="Sorokin D.Y."/>
            <person name="Elcheninov A.G."/>
            <person name="Khizhniak T.V."/>
            <person name="Kolganova T.V."/>
            <person name="Kublanov I.V."/>
        </authorList>
    </citation>
    <scope>NUCLEOTIDE SEQUENCE [LARGE SCALE GENOMIC DNA]</scope>
    <source>
        <strain evidence="1 2">AArc-curdl1</strain>
    </source>
</reference>
<dbReference type="RefSeq" id="WP_342806265.1">
    <property type="nucleotide sequence ID" value="NZ_JAOPJZ010000002.1"/>
</dbReference>
<protein>
    <submittedName>
        <fullName evidence="1">Uncharacterized protein</fullName>
    </submittedName>
</protein>
<dbReference type="EMBL" id="JAOPJZ010000002">
    <property type="protein sequence ID" value="MCU4750957.1"/>
    <property type="molecule type" value="Genomic_DNA"/>
</dbReference>
<sequence>MSTDLESEPAQEHSEGRIPFDAICTGCQQIDVRWARFEEVGLEASVDLEAIEPAACTSFKHVCYECGSATWWNPVRVLTGVIRSGQEEA</sequence>
<keyword evidence="2" id="KW-1185">Reference proteome</keyword>
<dbReference type="AlphaFoldDB" id="A0AAP3E5Q4"/>